<organism evidence="1 2">
    <name type="scientific">Tieghemostelium lacteum</name>
    <name type="common">Slime mold</name>
    <name type="synonym">Dictyostelium lacteum</name>
    <dbReference type="NCBI Taxonomy" id="361077"/>
    <lineage>
        <taxon>Eukaryota</taxon>
        <taxon>Amoebozoa</taxon>
        <taxon>Evosea</taxon>
        <taxon>Eumycetozoa</taxon>
        <taxon>Dictyostelia</taxon>
        <taxon>Dictyosteliales</taxon>
        <taxon>Raperosteliaceae</taxon>
        <taxon>Tieghemostelium</taxon>
    </lineage>
</organism>
<dbReference type="EMBL" id="LODT01000020">
    <property type="protein sequence ID" value="KYQ99881.1"/>
    <property type="molecule type" value="Genomic_DNA"/>
</dbReference>
<dbReference type="Proteomes" id="UP000076078">
    <property type="component" value="Unassembled WGS sequence"/>
</dbReference>
<name>A0A152A0V1_TIELA</name>
<evidence type="ECO:0000313" key="2">
    <source>
        <dbReference type="Proteomes" id="UP000076078"/>
    </source>
</evidence>
<comment type="caution">
    <text evidence="1">The sequence shown here is derived from an EMBL/GenBank/DDBJ whole genome shotgun (WGS) entry which is preliminary data.</text>
</comment>
<gene>
    <name evidence="1" type="ORF">DLAC_03840</name>
</gene>
<protein>
    <submittedName>
        <fullName evidence="1">Uncharacterized protein</fullName>
    </submittedName>
</protein>
<reference evidence="1 2" key="1">
    <citation type="submission" date="2015-12" db="EMBL/GenBank/DDBJ databases">
        <title>Dictyostelia acquired genes for synthesis and detection of signals that induce cell-type specialization by lateral gene transfer from prokaryotes.</title>
        <authorList>
            <person name="Gloeckner G."/>
            <person name="Schaap P."/>
        </authorList>
    </citation>
    <scope>NUCLEOTIDE SEQUENCE [LARGE SCALE GENOMIC DNA]</scope>
    <source>
        <strain evidence="1 2">TK</strain>
    </source>
</reference>
<dbReference type="AlphaFoldDB" id="A0A152A0V1"/>
<sequence>MIGKNIDLTQYPITPAPSGQLLARSITTDFIGSGALSSPIINYNTMTGTTINRISTNNEITNTNATFNNIKVTPTAILLKTTIGTNIQLTSPTTISGLTQISGGLQLPNLSIPSYIPSSLNYFEEVTGFMGFDFGTATIESTPASITRIGKTVHLFLPILNLPSSTNPSGATCIGGWVGGWPTRFLPSLNNISYGGSFRVASGAIQPGRFVIFNGGTEYQIYIQTTSGGGIMTRAQTLTVYPHTFTYKVT</sequence>
<evidence type="ECO:0000313" key="1">
    <source>
        <dbReference type="EMBL" id="KYQ99881.1"/>
    </source>
</evidence>
<accession>A0A152A0V1</accession>
<keyword evidence="2" id="KW-1185">Reference proteome</keyword>
<proteinExistence type="predicted"/>
<dbReference type="InParanoid" id="A0A152A0V1"/>